<dbReference type="Proteomes" id="UP001307705">
    <property type="component" value="Unassembled WGS sequence"/>
</dbReference>
<dbReference type="InterPro" id="IPR013830">
    <property type="entry name" value="SGNH_hydro"/>
</dbReference>
<keyword evidence="2" id="KW-0378">Hydrolase</keyword>
<protein>
    <submittedName>
        <fullName evidence="2">SGNH/GDSL hydrolase family protein</fullName>
    </submittedName>
</protein>
<reference evidence="2 3" key="1">
    <citation type="submission" date="2023-08" db="EMBL/GenBank/DDBJ databases">
        <title>Draft genome sequence of Algoriphagus taiwanensis.</title>
        <authorList>
            <person name="Takatani N."/>
            <person name="Hosokawa M."/>
            <person name="Sawabe T."/>
        </authorList>
    </citation>
    <scope>NUCLEOTIDE SEQUENCE [LARGE SCALE GENOMIC DNA]</scope>
    <source>
        <strain evidence="2 3">JCM 19755</strain>
    </source>
</reference>
<dbReference type="GO" id="GO:0016787">
    <property type="term" value="F:hydrolase activity"/>
    <property type="evidence" value="ECO:0007669"/>
    <property type="project" value="UniProtKB-KW"/>
</dbReference>
<dbReference type="CDD" id="cd01832">
    <property type="entry name" value="SGNH_hydrolase_like_1"/>
    <property type="match status" value="1"/>
</dbReference>
<feature type="domain" description="SGNH hydrolase-type esterase" evidence="1">
    <location>
        <begin position="10"/>
        <end position="191"/>
    </location>
</feature>
<dbReference type="RefSeq" id="WP_338229200.1">
    <property type="nucleotide sequence ID" value="NZ_BTPE01000009.1"/>
</dbReference>
<evidence type="ECO:0000313" key="3">
    <source>
        <dbReference type="Proteomes" id="UP001307705"/>
    </source>
</evidence>
<name>A0ABQ6Q2J4_9BACT</name>
<dbReference type="Gene3D" id="3.40.50.1110">
    <property type="entry name" value="SGNH hydrolase"/>
    <property type="match status" value="1"/>
</dbReference>
<evidence type="ECO:0000313" key="2">
    <source>
        <dbReference type="EMBL" id="GMQ34376.1"/>
    </source>
</evidence>
<accession>A0ABQ6Q2J4</accession>
<comment type="caution">
    <text evidence="2">The sequence shown here is derived from an EMBL/GenBank/DDBJ whole genome shotgun (WGS) entry which is preliminary data.</text>
</comment>
<keyword evidence="3" id="KW-1185">Reference proteome</keyword>
<dbReference type="EMBL" id="BTPE01000009">
    <property type="protein sequence ID" value="GMQ34376.1"/>
    <property type="molecule type" value="Genomic_DNA"/>
</dbReference>
<proteinExistence type="predicted"/>
<dbReference type="SUPFAM" id="SSF52266">
    <property type="entry name" value="SGNH hydrolase"/>
    <property type="match status" value="1"/>
</dbReference>
<organism evidence="2 3">
    <name type="scientific">Algoriphagus taiwanensis</name>
    <dbReference type="NCBI Taxonomy" id="1445656"/>
    <lineage>
        <taxon>Bacteria</taxon>
        <taxon>Pseudomonadati</taxon>
        <taxon>Bacteroidota</taxon>
        <taxon>Cytophagia</taxon>
        <taxon>Cytophagales</taxon>
        <taxon>Cyclobacteriaceae</taxon>
        <taxon>Algoriphagus</taxon>
    </lineage>
</organism>
<dbReference type="Pfam" id="PF13472">
    <property type="entry name" value="Lipase_GDSL_2"/>
    <property type="match status" value="1"/>
</dbReference>
<sequence length="207" mass="23265">MELKTLTYLALGDSYTIGEGVEEEERYPVQLVSRLNSLGGQYFFPPKIIAKTGWTVDELETGINAAETSAEGYDLVTLLIGVNNQYRGRPVADYEKDFEAMLQRAIAFARGNHEHVVVLSIPDWGVTGFAKARNTDQEKVAAEIDAYNAAKKAICDKYEITFIDITEEYRQIGGQAEMMAGDRLHPSGLVYTRWTEKLLEEVKKINF</sequence>
<evidence type="ECO:0000259" key="1">
    <source>
        <dbReference type="Pfam" id="PF13472"/>
    </source>
</evidence>
<dbReference type="InterPro" id="IPR036514">
    <property type="entry name" value="SGNH_hydro_sf"/>
</dbReference>
<gene>
    <name evidence="2" type="ORF">Ataiwa_26480</name>
</gene>